<dbReference type="InterPro" id="IPR021304">
    <property type="entry name" value="Adeno_L4-33K/L4-22K"/>
</dbReference>
<comment type="similarity">
    <text evidence="1">Belongs to the adenoviridae splicing factor family.</text>
</comment>
<reference evidence="5" key="1">
    <citation type="submission" date="2021-03" db="EMBL/GenBank/DDBJ databases">
        <title>First isolation, molecular characterization, and serological survey of bovine adenovirus type 2 in Japan.</title>
        <authorList>
            <person name="Kumagai A."/>
            <person name="Hatama S."/>
        </authorList>
    </citation>
    <scope>NUCLEOTIDE SEQUENCE</scope>
    <source>
        <strain evidence="5">KY19-1</strain>
    </source>
</reference>
<feature type="compositionally biased region" description="Acidic residues" evidence="4">
    <location>
        <begin position="36"/>
        <end position="58"/>
    </location>
</feature>
<organism evidence="5">
    <name type="scientific">Bovine adenovirus 2</name>
    <name type="common">BAdV-2</name>
    <name type="synonym">Mastadenovirus bos2</name>
    <dbReference type="NCBI Taxonomy" id="114429"/>
    <lineage>
        <taxon>Viruses</taxon>
        <taxon>Varidnaviria</taxon>
        <taxon>Bamfordvirae</taxon>
        <taxon>Preplasmiviricota</taxon>
        <taxon>Polisuviricotina</taxon>
        <taxon>Pharingeaviricetes</taxon>
        <taxon>Rowavirales</taxon>
        <taxon>Adenoviridae</taxon>
        <taxon>Mastadenovirus</taxon>
        <taxon>Mastadenovirus bovidae</taxon>
        <taxon>Ovine mastadenovirus A</taxon>
    </lineage>
</organism>
<feature type="compositionally biased region" description="Acidic residues" evidence="4">
    <location>
        <begin position="67"/>
        <end position="76"/>
    </location>
</feature>
<evidence type="ECO:0000256" key="1">
    <source>
        <dbReference type="ARBA" id="ARBA00008192"/>
    </source>
</evidence>
<organismHost>
    <name type="scientific">Bos taurus</name>
    <name type="common">Bovine</name>
    <dbReference type="NCBI Taxonomy" id="9913"/>
</organismHost>
<feature type="compositionally biased region" description="Polar residues" evidence="4">
    <location>
        <begin position="118"/>
        <end position="128"/>
    </location>
</feature>
<evidence type="ECO:0000313" key="5">
    <source>
        <dbReference type="EMBL" id="BCT90779.1"/>
    </source>
</evidence>
<dbReference type="GO" id="GO:0019073">
    <property type="term" value="P:viral DNA genome packaging"/>
    <property type="evidence" value="ECO:0007669"/>
    <property type="project" value="InterPro"/>
</dbReference>
<feature type="region of interest" description="Disordered" evidence="4">
    <location>
        <begin position="1"/>
        <end position="128"/>
    </location>
</feature>
<dbReference type="Proteomes" id="UP000664909">
    <property type="component" value="Segment"/>
</dbReference>
<keyword evidence="3" id="KW-0231">Viral genome packaging</keyword>
<accession>A0A9W4FU31</accession>
<sequence>MPRSKKLAAATRPSSLNLTNPKLKKPKLPQTPPPTPEEEDTMESFVEDIEEEWDDVDSLETHGSGLEDVDLEDGETLDSPPSENIPPTPKTTKASKQRRWDQTSVTGSKAQKKLGKTLTPSFSTSTEPAATQELRAKIFPTLYAIFQQSRGQKTNLKIKNRTLRSLTKSCLYHKQESQLQRTLEDAEALLQKYCSSLSLPTYSSA</sequence>
<keyword evidence="2" id="KW-1188">Viral release from host cell</keyword>
<dbReference type="Pfam" id="PF11081">
    <property type="entry name" value="Adeno_L433K_22K"/>
    <property type="match status" value="1"/>
</dbReference>
<evidence type="ECO:0000256" key="3">
    <source>
        <dbReference type="ARBA" id="ARBA00023219"/>
    </source>
</evidence>
<dbReference type="EMBL" id="LC621239">
    <property type="protein sequence ID" value="BCT90779.1"/>
    <property type="molecule type" value="Genomic_DNA"/>
</dbReference>
<proteinExistence type="inferred from homology"/>
<name>A0A9W4FU31_ADEB2</name>
<evidence type="ECO:0000256" key="4">
    <source>
        <dbReference type="SAM" id="MobiDB-lite"/>
    </source>
</evidence>
<protein>
    <submittedName>
        <fullName evidence="5">33K protein</fullName>
    </submittedName>
</protein>
<evidence type="ECO:0000256" key="2">
    <source>
        <dbReference type="ARBA" id="ARBA00022612"/>
    </source>
</evidence>